<feature type="domain" description="Guanylate kinase-like" evidence="1">
    <location>
        <begin position="7"/>
        <end position="190"/>
    </location>
</feature>
<evidence type="ECO:0000259" key="1">
    <source>
        <dbReference type="PROSITE" id="PS50052"/>
    </source>
</evidence>
<evidence type="ECO:0000313" key="2">
    <source>
        <dbReference type="EMBL" id="OHA46795.1"/>
    </source>
</evidence>
<dbReference type="InterPro" id="IPR008144">
    <property type="entry name" value="Guanylate_kin-like_dom"/>
</dbReference>
<sequence length="190" mass="21760">MITNKLSKAVVITGASVTGKTTLCRRLLVHFLVEPLPVHMTRAQRGGEIENVDAVFISEEQFKNNFTKGLYLQDTLESSYFAGAYYGCPRQWVENTHLGEFSCFVCPTVKMAQRLKKELANKIFWIHLVTDPKTREERLLQRVSTEKQEDTTLRLQRGNAVVDITGHDLQIDTSNLKPWEIFFRALVSIQ</sequence>
<dbReference type="InterPro" id="IPR027417">
    <property type="entry name" value="P-loop_NTPase"/>
</dbReference>
<dbReference type="EMBL" id="MHSQ01000027">
    <property type="protein sequence ID" value="OHA46795.1"/>
    <property type="molecule type" value="Genomic_DNA"/>
</dbReference>
<name>A0A1G2PEM4_9BACT</name>
<reference evidence="2 3" key="1">
    <citation type="journal article" date="2016" name="Nat. Commun.">
        <title>Thousands of microbial genomes shed light on interconnected biogeochemical processes in an aquifer system.</title>
        <authorList>
            <person name="Anantharaman K."/>
            <person name="Brown C.T."/>
            <person name="Hug L.A."/>
            <person name="Sharon I."/>
            <person name="Castelle C.J."/>
            <person name="Probst A.J."/>
            <person name="Thomas B.C."/>
            <person name="Singh A."/>
            <person name="Wilkins M.J."/>
            <person name="Karaoz U."/>
            <person name="Brodie E.L."/>
            <person name="Williams K.H."/>
            <person name="Hubbard S.S."/>
            <person name="Banfield J.F."/>
        </authorList>
    </citation>
    <scope>NUCLEOTIDE SEQUENCE [LARGE SCALE GENOMIC DNA]</scope>
</reference>
<dbReference type="Proteomes" id="UP000176965">
    <property type="component" value="Unassembled WGS sequence"/>
</dbReference>
<protein>
    <recommendedName>
        <fullName evidence="1">Guanylate kinase-like domain-containing protein</fullName>
    </recommendedName>
</protein>
<dbReference type="SUPFAM" id="SSF52540">
    <property type="entry name" value="P-loop containing nucleoside triphosphate hydrolases"/>
    <property type="match status" value="1"/>
</dbReference>
<dbReference type="STRING" id="1802338.A2541_01275"/>
<gene>
    <name evidence="2" type="ORF">A2541_01275</name>
</gene>
<dbReference type="PROSITE" id="PS50052">
    <property type="entry name" value="GUANYLATE_KINASE_2"/>
    <property type="match status" value="1"/>
</dbReference>
<accession>A0A1G2PEM4</accession>
<comment type="caution">
    <text evidence="2">The sequence shown here is derived from an EMBL/GenBank/DDBJ whole genome shotgun (WGS) entry which is preliminary data.</text>
</comment>
<proteinExistence type="predicted"/>
<organism evidence="2 3">
    <name type="scientific">Candidatus Taylorbacteria bacterium RIFOXYD2_FULL_36_9</name>
    <dbReference type="NCBI Taxonomy" id="1802338"/>
    <lineage>
        <taxon>Bacteria</taxon>
        <taxon>Candidatus Tayloriibacteriota</taxon>
    </lineage>
</organism>
<dbReference type="AlphaFoldDB" id="A0A1G2PEM4"/>
<dbReference type="SMART" id="SM00072">
    <property type="entry name" value="GuKc"/>
    <property type="match status" value="1"/>
</dbReference>
<dbReference type="InterPro" id="IPR008145">
    <property type="entry name" value="GK/Ca_channel_bsu"/>
</dbReference>
<dbReference type="Pfam" id="PF00625">
    <property type="entry name" value="Guanylate_kin"/>
    <property type="match status" value="1"/>
</dbReference>
<dbReference type="Gene3D" id="3.40.50.300">
    <property type="entry name" value="P-loop containing nucleotide triphosphate hydrolases"/>
    <property type="match status" value="1"/>
</dbReference>
<evidence type="ECO:0000313" key="3">
    <source>
        <dbReference type="Proteomes" id="UP000176965"/>
    </source>
</evidence>